<protein>
    <submittedName>
        <fullName evidence="1">Uncharacterized protein</fullName>
    </submittedName>
</protein>
<keyword evidence="2" id="KW-1185">Reference proteome</keyword>
<dbReference type="AlphaFoldDB" id="A0A0A2T434"/>
<reference evidence="1 2" key="1">
    <citation type="submission" date="2014-05" db="EMBL/GenBank/DDBJ databases">
        <authorList>
            <person name="Rizzardi K."/>
            <person name="Winiecka-Krusnell J."/>
            <person name="Ramliden M."/>
            <person name="Alm E."/>
            <person name="Andersson S."/>
            <person name="Byfors S."/>
        </authorList>
    </citation>
    <scope>NUCLEOTIDE SEQUENCE [LARGE SCALE GENOMIC DNA]</scope>
    <source>
        <strain evidence="1 2">LEGN</strain>
    </source>
</reference>
<dbReference type="Proteomes" id="UP000054422">
    <property type="component" value="Unassembled WGS sequence"/>
</dbReference>
<evidence type="ECO:0000313" key="1">
    <source>
        <dbReference type="EMBL" id="KGP62188.1"/>
    </source>
</evidence>
<sequence>MNRNNNRRLFILGAGFSKPAGLPLGTELLQEIVNYVNSPTNDIFSEYREMFIGTITEYQDYSNKKINEINIEEFIEYIDYQSFLNFYGTLNYPSKQGNDIQKVIRVLIATVLLKKQEQALNTNLYNSFAETLTNNDIVITLNYDTLIEYFLQKNGKKFRLLPPWIYKDKLNFEPYDGVTLLKVHGSINWFNLNEYYEKQRTDNLNNPHSLLPADFIFNNHGNDKPKLNPIVPMNIQPTIETNLKYLYWVSDQDLNKFIKVYNNPLGRTDNNEAPAITHPILLSPSYSKLLYSDSIKDLFYGAGFYGCDNDQIIIIGCSLVDYDKYIRQWVFDIVRQYRGMNHTKEISVINYASRQIQKIDIQKTYSYLGTDKIKFIFDGFSEKSLAGISN</sequence>
<name>A0A0A2T434_9GAMM</name>
<dbReference type="EMBL" id="JNCF01000098">
    <property type="protein sequence ID" value="KGP62188.1"/>
    <property type="molecule type" value="Genomic_DNA"/>
</dbReference>
<dbReference type="OrthoDB" id="7054911at2"/>
<gene>
    <name evidence="1" type="ORF">EP47_01855</name>
</gene>
<organism evidence="1 2">
    <name type="scientific">Legionella norrlandica</name>
    <dbReference type="NCBI Taxonomy" id="1498499"/>
    <lineage>
        <taxon>Bacteria</taxon>
        <taxon>Pseudomonadati</taxon>
        <taxon>Pseudomonadota</taxon>
        <taxon>Gammaproteobacteria</taxon>
        <taxon>Legionellales</taxon>
        <taxon>Legionellaceae</taxon>
        <taxon>Legionella</taxon>
    </lineage>
</organism>
<dbReference type="Pfam" id="PF13289">
    <property type="entry name" value="SIR2_2"/>
    <property type="match status" value="1"/>
</dbReference>
<accession>A0A0A2T434</accession>
<comment type="caution">
    <text evidence="1">The sequence shown here is derived from an EMBL/GenBank/DDBJ whole genome shotgun (WGS) entry which is preliminary data.</text>
</comment>
<proteinExistence type="predicted"/>
<evidence type="ECO:0000313" key="2">
    <source>
        <dbReference type="Proteomes" id="UP000054422"/>
    </source>
</evidence>
<dbReference type="RefSeq" id="WP_035891592.1">
    <property type="nucleotide sequence ID" value="NZ_JNCF01000098.1"/>
</dbReference>